<dbReference type="EMBL" id="CP040846">
    <property type="protein sequence ID" value="QDA30666.1"/>
    <property type="molecule type" value="Genomic_DNA"/>
</dbReference>
<organism evidence="1 2">
    <name type="scientific">Thermococcus indicus</name>
    <dbReference type="NCBI Taxonomy" id="2586643"/>
    <lineage>
        <taxon>Archaea</taxon>
        <taxon>Methanobacteriati</taxon>
        <taxon>Methanobacteriota</taxon>
        <taxon>Thermococci</taxon>
        <taxon>Thermococcales</taxon>
        <taxon>Thermococcaceae</taxon>
        <taxon>Thermococcus</taxon>
    </lineage>
</organism>
<evidence type="ECO:0000313" key="2">
    <source>
        <dbReference type="Proteomes" id="UP000306007"/>
    </source>
</evidence>
<keyword evidence="2" id="KW-1185">Reference proteome</keyword>
<gene>
    <name evidence="1" type="ORF">FH039_02220</name>
</gene>
<evidence type="ECO:0000313" key="1">
    <source>
        <dbReference type="EMBL" id="QDA30666.1"/>
    </source>
</evidence>
<dbReference type="KEGG" id="tic:FH039_02220"/>
<protein>
    <submittedName>
        <fullName evidence="1">DUF4932 domain-containing protein</fullName>
    </submittedName>
</protein>
<dbReference type="Proteomes" id="UP000306007">
    <property type="component" value="Chromosome"/>
</dbReference>
<dbReference type="AlphaFoldDB" id="A0A4Y5SIM4"/>
<proteinExistence type="predicted"/>
<reference evidence="1 2" key="1">
    <citation type="submission" date="2019-06" db="EMBL/GenBank/DDBJ databases">
        <title>Thermococcus indicus sp. nov., a Fe(III)-reducing hyperthermophilic archaeon isolated from the Onnuri vent field of the Central Indian Ocean ridge.</title>
        <authorList>
            <person name="Lim J.K."/>
            <person name="Kim Y.J."/>
            <person name="Kwon K.K."/>
        </authorList>
    </citation>
    <scope>NUCLEOTIDE SEQUENCE [LARGE SCALE GENOMIC DNA]</scope>
    <source>
        <strain evidence="1 2">IOH1</strain>
    </source>
</reference>
<name>A0A4Y5SIM4_9EURY</name>
<accession>A0A4Y5SIM4</accession>
<sequence>MSWRLLCIRWFTSVLQRICPRNGPQLHQPAVNKYYKEFRGYSEMFLPVREIMNPMGYSNWKTYLDETFVRAFEAYYIPKTEGNQSAERFIQSQEALGFYLVGRVYGVYLTDYLPNREKYPTFKSFMLELARLMGDWYGEGFWKNISPEPTIRIAFMAFKADGVKVYAAQNLSESTYVKSYVEMLENAGFKVTFTDKLENGNLIVIAPLNSSVTCKLNRYVEIRGNSVVLNGVKYSNGVFLVEALRNPKGGFAMLIAGTPDVFEKKPSGGGDESLLNYHYFVYITSLKRAVAFG</sequence>